<accession>A0A918U4N1</accession>
<evidence type="ECO:0000256" key="2">
    <source>
        <dbReference type="ARBA" id="ARBA00023125"/>
    </source>
</evidence>
<keyword evidence="2" id="KW-0238">DNA-binding</keyword>
<dbReference type="SUPFAM" id="SSF46785">
    <property type="entry name" value="Winged helix' DNA-binding domain"/>
    <property type="match status" value="1"/>
</dbReference>
<protein>
    <submittedName>
        <fullName evidence="5">Transcriptional regulator</fullName>
    </submittedName>
</protein>
<dbReference type="InterPro" id="IPR051011">
    <property type="entry name" value="Metal_resp_trans_reg"/>
</dbReference>
<reference evidence="5" key="2">
    <citation type="submission" date="2020-09" db="EMBL/GenBank/DDBJ databases">
        <authorList>
            <person name="Sun Q."/>
            <person name="Ohkuma M."/>
        </authorList>
    </citation>
    <scope>NUCLEOTIDE SEQUENCE</scope>
    <source>
        <strain evidence="5">JCM 4956</strain>
    </source>
</reference>
<evidence type="ECO:0000313" key="6">
    <source>
        <dbReference type="Proteomes" id="UP000645555"/>
    </source>
</evidence>
<keyword evidence="1" id="KW-0805">Transcription regulation</keyword>
<name>A0A918U4N1_9ACTN</name>
<dbReference type="Gene3D" id="1.10.10.10">
    <property type="entry name" value="Winged helix-like DNA-binding domain superfamily/Winged helix DNA-binding domain"/>
    <property type="match status" value="1"/>
</dbReference>
<comment type="caution">
    <text evidence="5">The sequence shown here is derived from an EMBL/GenBank/DDBJ whole genome shotgun (WGS) entry which is preliminary data.</text>
</comment>
<reference evidence="5" key="1">
    <citation type="journal article" date="2014" name="Int. J. Syst. Evol. Microbiol.">
        <title>Complete genome sequence of Corynebacterium casei LMG S-19264T (=DSM 44701T), isolated from a smear-ripened cheese.</title>
        <authorList>
            <consortium name="US DOE Joint Genome Institute (JGI-PGF)"/>
            <person name="Walter F."/>
            <person name="Albersmeier A."/>
            <person name="Kalinowski J."/>
            <person name="Ruckert C."/>
        </authorList>
    </citation>
    <scope>NUCLEOTIDE SEQUENCE</scope>
    <source>
        <strain evidence="5">JCM 4956</strain>
    </source>
</reference>
<dbReference type="PANTHER" id="PTHR43132:SF8">
    <property type="entry name" value="HTH-TYPE TRANSCRIPTIONAL REGULATOR KMTR"/>
    <property type="match status" value="1"/>
</dbReference>
<gene>
    <name evidence="5" type="ORF">GCM10010515_70310</name>
</gene>
<dbReference type="EMBL" id="BMWD01000038">
    <property type="protein sequence ID" value="GGX93312.1"/>
    <property type="molecule type" value="Genomic_DNA"/>
</dbReference>
<dbReference type="InterPro" id="IPR011991">
    <property type="entry name" value="ArsR-like_HTH"/>
</dbReference>
<sequence length="332" mass="36211">MGLRVHFTADDLSRVRVARGPDAMWEIVLSASQLARTEGRAVFGPWRAQTRTRLRGLPGPQSRLIRYLAPPVGDFPDFLTPPQTAPDLASGIEATLSTPRRRLRQDLAVLPGPPGWARPLADGDRNTLAELGEALRNYHRAALAPIWTRLQSLIDADRAVRARALLDHGTDGLLRSLRPTLRWSPPVLEADYPVDRDLHLAGRGLLLVPSVFCHRTPVTLIDPELPPVLVYPIAQPPGWGTRSADRVPDGTLSRLLGSTRAAALRVIEDGCTTGELARRIGVTPPTASQHTTALREADLIVSTRHHNRVLHTLTPLGTALLTSNAASKRAAR</sequence>
<organism evidence="5 6">
    <name type="scientific">Streptomyces fructofermentans</name>
    <dbReference type="NCBI Taxonomy" id="152141"/>
    <lineage>
        <taxon>Bacteria</taxon>
        <taxon>Bacillati</taxon>
        <taxon>Actinomycetota</taxon>
        <taxon>Actinomycetes</taxon>
        <taxon>Kitasatosporales</taxon>
        <taxon>Streptomycetaceae</taxon>
        <taxon>Streptomyces</taxon>
    </lineage>
</organism>
<keyword evidence="3" id="KW-0804">Transcription</keyword>
<dbReference type="GO" id="GO:0003677">
    <property type="term" value="F:DNA binding"/>
    <property type="evidence" value="ECO:0007669"/>
    <property type="project" value="UniProtKB-KW"/>
</dbReference>
<dbReference type="CDD" id="cd00090">
    <property type="entry name" value="HTH_ARSR"/>
    <property type="match status" value="1"/>
</dbReference>
<dbReference type="InterPro" id="IPR036390">
    <property type="entry name" value="WH_DNA-bd_sf"/>
</dbReference>
<evidence type="ECO:0000256" key="1">
    <source>
        <dbReference type="ARBA" id="ARBA00023015"/>
    </source>
</evidence>
<feature type="domain" description="HTH arsR-type" evidence="4">
    <location>
        <begin position="251"/>
        <end position="321"/>
    </location>
</feature>
<dbReference type="PANTHER" id="PTHR43132">
    <property type="entry name" value="ARSENICAL RESISTANCE OPERON REPRESSOR ARSR-RELATED"/>
    <property type="match status" value="1"/>
</dbReference>
<dbReference type="Proteomes" id="UP000645555">
    <property type="component" value="Unassembled WGS sequence"/>
</dbReference>
<dbReference type="Pfam" id="PF12840">
    <property type="entry name" value="HTH_20"/>
    <property type="match status" value="1"/>
</dbReference>
<dbReference type="SMART" id="SM00418">
    <property type="entry name" value="HTH_ARSR"/>
    <property type="match status" value="1"/>
</dbReference>
<evidence type="ECO:0000259" key="4">
    <source>
        <dbReference type="SMART" id="SM00418"/>
    </source>
</evidence>
<dbReference type="AlphaFoldDB" id="A0A918U4N1"/>
<dbReference type="GO" id="GO:0003700">
    <property type="term" value="F:DNA-binding transcription factor activity"/>
    <property type="evidence" value="ECO:0007669"/>
    <property type="project" value="InterPro"/>
</dbReference>
<evidence type="ECO:0000313" key="5">
    <source>
        <dbReference type="EMBL" id="GGX93312.1"/>
    </source>
</evidence>
<evidence type="ECO:0000256" key="3">
    <source>
        <dbReference type="ARBA" id="ARBA00023163"/>
    </source>
</evidence>
<dbReference type="InterPro" id="IPR001845">
    <property type="entry name" value="HTH_ArsR_DNA-bd_dom"/>
</dbReference>
<proteinExistence type="predicted"/>
<keyword evidence="6" id="KW-1185">Reference proteome</keyword>
<dbReference type="InterPro" id="IPR036388">
    <property type="entry name" value="WH-like_DNA-bd_sf"/>
</dbReference>
<dbReference type="RefSeq" id="WP_190039692.1">
    <property type="nucleotide sequence ID" value="NZ_BMWD01000038.1"/>
</dbReference>